<keyword evidence="2" id="KW-0812">Transmembrane</keyword>
<dbReference type="EMBL" id="MGHL01000006">
    <property type="protein sequence ID" value="OGM70119.1"/>
    <property type="molecule type" value="Genomic_DNA"/>
</dbReference>
<protein>
    <submittedName>
        <fullName evidence="5">Uncharacterized protein</fullName>
    </submittedName>
</protein>
<evidence type="ECO:0000256" key="1">
    <source>
        <dbReference type="SAM" id="MobiDB-lite"/>
    </source>
</evidence>
<dbReference type="InterPro" id="IPR003961">
    <property type="entry name" value="FN3_dom"/>
</dbReference>
<dbReference type="InterPro" id="IPR008963">
    <property type="entry name" value="Purple_acid_Pase-like_N"/>
</dbReference>
<keyword evidence="2" id="KW-1133">Transmembrane helix</keyword>
<feature type="region of interest" description="Disordered" evidence="1">
    <location>
        <begin position="299"/>
        <end position="318"/>
    </location>
</feature>
<evidence type="ECO:0000256" key="2">
    <source>
        <dbReference type="SAM" id="Phobius"/>
    </source>
</evidence>
<gene>
    <name evidence="5" type="ORF">A2975_03520</name>
</gene>
<keyword evidence="2" id="KW-0472">Membrane</keyword>
<feature type="domain" description="Bacterial Ig-like" evidence="4">
    <location>
        <begin position="271"/>
        <end position="341"/>
    </location>
</feature>
<dbReference type="Pfam" id="PF00041">
    <property type="entry name" value="fn3"/>
    <property type="match status" value="1"/>
</dbReference>
<feature type="compositionally biased region" description="Low complexity" evidence="1">
    <location>
        <begin position="369"/>
        <end position="394"/>
    </location>
</feature>
<comment type="caution">
    <text evidence="5">The sequence shown here is derived from an EMBL/GenBank/DDBJ whole genome shotgun (WGS) entry which is preliminary data.</text>
</comment>
<evidence type="ECO:0000259" key="3">
    <source>
        <dbReference type="Pfam" id="PF00041"/>
    </source>
</evidence>
<dbReference type="Proteomes" id="UP000178429">
    <property type="component" value="Unassembled WGS sequence"/>
</dbReference>
<proteinExistence type="predicted"/>
<reference evidence="5 6" key="1">
    <citation type="journal article" date="2016" name="Nat. Commun.">
        <title>Thousands of microbial genomes shed light on interconnected biogeochemical processes in an aquifer system.</title>
        <authorList>
            <person name="Anantharaman K."/>
            <person name="Brown C.T."/>
            <person name="Hug L.A."/>
            <person name="Sharon I."/>
            <person name="Castelle C.J."/>
            <person name="Probst A.J."/>
            <person name="Thomas B.C."/>
            <person name="Singh A."/>
            <person name="Wilkins M.J."/>
            <person name="Karaoz U."/>
            <person name="Brodie E.L."/>
            <person name="Williams K.H."/>
            <person name="Hubbard S.S."/>
            <person name="Banfield J.F."/>
        </authorList>
    </citation>
    <scope>NUCLEOTIDE SEQUENCE [LARGE SCALE GENOMIC DNA]</scope>
</reference>
<dbReference type="InterPro" id="IPR013783">
    <property type="entry name" value="Ig-like_fold"/>
</dbReference>
<dbReference type="Pfam" id="PF19077">
    <property type="entry name" value="Big_13"/>
    <property type="match status" value="1"/>
</dbReference>
<feature type="region of interest" description="Disordered" evidence="1">
    <location>
        <begin position="352"/>
        <end position="394"/>
    </location>
</feature>
<dbReference type="GO" id="GO:0046872">
    <property type="term" value="F:metal ion binding"/>
    <property type="evidence" value="ECO:0007669"/>
    <property type="project" value="InterPro"/>
</dbReference>
<sequence>MKKIRKVPTIIAILVLIVGVAVGVVLVQTRQIFRLGASPDIAPQDIRVSNITDSSFTVSWVTDKETVGSVTPFSVTSGPSTVHWVKIENLDADKTYNYKISSGGQEFDNSGIAWSQKTATAGATSGQSQILSGSVTTPSGQPASGVLVYVSAGGIDPVSALTTSSGNWITTLPAEGLTQTSPLLEIFVQGGGLGVASAKVFPGTANPTPTIILGQTHDFRNQPANQDTTLPEANLALPEDATESAQSGFEVGDTATKSSQVVTLESIDEGEVITTDSPEFFGEGPVGTEITITIESTPQTDTVTVDSSGEWDWTPPDNLEAGTHKITVKWRDASGILRTLTRTFIVQAAEGPAFETTPSAGTQTPTPSPTATLKATAKATATPSATPATGSATPVAGVAAPTLGLLIMGVGFIGLGIFFRKTAISQS</sequence>
<dbReference type="Gene3D" id="2.60.40.10">
    <property type="entry name" value="Immunoglobulins"/>
    <property type="match status" value="1"/>
</dbReference>
<feature type="domain" description="Fibronectin type-III" evidence="3">
    <location>
        <begin position="42"/>
        <end position="102"/>
    </location>
</feature>
<name>A0A1F8C2P2_9BACT</name>
<dbReference type="AlphaFoldDB" id="A0A1F8C2P2"/>
<dbReference type="SUPFAM" id="SSF49363">
    <property type="entry name" value="Purple acid phosphatase, N-terminal domain"/>
    <property type="match status" value="1"/>
</dbReference>
<organism evidence="5 6">
    <name type="scientific">Candidatus Woesebacteria bacterium RIFCSPLOWO2_01_FULL_44_14</name>
    <dbReference type="NCBI Taxonomy" id="1802525"/>
    <lineage>
        <taxon>Bacteria</taxon>
        <taxon>Candidatus Woeseibacteriota</taxon>
    </lineage>
</organism>
<dbReference type="InterPro" id="IPR044016">
    <property type="entry name" value="Big_13"/>
</dbReference>
<accession>A0A1F8C2P2</accession>
<evidence type="ECO:0000313" key="5">
    <source>
        <dbReference type="EMBL" id="OGM70119.1"/>
    </source>
</evidence>
<dbReference type="STRING" id="1802525.A2975_03520"/>
<feature type="transmembrane region" description="Helical" evidence="2">
    <location>
        <begin position="398"/>
        <end position="419"/>
    </location>
</feature>
<dbReference type="CDD" id="cd00063">
    <property type="entry name" value="FN3"/>
    <property type="match status" value="1"/>
</dbReference>
<evidence type="ECO:0000259" key="4">
    <source>
        <dbReference type="Pfam" id="PF19077"/>
    </source>
</evidence>
<dbReference type="GO" id="GO:0003993">
    <property type="term" value="F:acid phosphatase activity"/>
    <property type="evidence" value="ECO:0007669"/>
    <property type="project" value="InterPro"/>
</dbReference>
<evidence type="ECO:0000313" key="6">
    <source>
        <dbReference type="Proteomes" id="UP000178429"/>
    </source>
</evidence>